<protein>
    <submittedName>
        <fullName evidence="9">SOS response UmuD protein. Serine peptidase. MEROPS family S24</fullName>
    </submittedName>
</protein>
<dbReference type="InterPro" id="IPR006197">
    <property type="entry name" value="Peptidase_S24_LexA"/>
</dbReference>
<dbReference type="InterPro" id="IPR036286">
    <property type="entry name" value="LexA/Signal_pep-like_sf"/>
</dbReference>
<dbReference type="GO" id="GO:0016787">
    <property type="term" value="F:hydrolase activity"/>
    <property type="evidence" value="ECO:0007669"/>
    <property type="project" value="UniProtKB-KW"/>
</dbReference>
<evidence type="ECO:0000256" key="3">
    <source>
        <dbReference type="ARBA" id="ARBA00022801"/>
    </source>
</evidence>
<evidence type="ECO:0000256" key="7">
    <source>
        <dbReference type="RuleBase" id="RU003991"/>
    </source>
</evidence>
<evidence type="ECO:0000313" key="9">
    <source>
        <dbReference type="EMBL" id="SHE78698.1"/>
    </source>
</evidence>
<keyword evidence="4 7" id="KW-0068">Autocatalytic cleavage</keyword>
<dbReference type="Proteomes" id="UP000184462">
    <property type="component" value="Unassembled WGS sequence"/>
</dbReference>
<dbReference type="Gene3D" id="2.10.109.10">
    <property type="entry name" value="Umud Fragment, subunit A"/>
    <property type="match status" value="1"/>
</dbReference>
<accession>A0A1M4WBQ1</accession>
<evidence type="ECO:0000313" key="10">
    <source>
        <dbReference type="Proteomes" id="UP000184462"/>
    </source>
</evidence>
<keyword evidence="10" id="KW-1185">Reference proteome</keyword>
<name>A0A1M4WBQ1_9FLAO</name>
<evidence type="ECO:0000256" key="2">
    <source>
        <dbReference type="ARBA" id="ARBA00022763"/>
    </source>
</evidence>
<evidence type="ECO:0000256" key="4">
    <source>
        <dbReference type="ARBA" id="ARBA00022813"/>
    </source>
</evidence>
<comment type="similarity">
    <text evidence="1 7">Belongs to the peptidase S24 family.</text>
</comment>
<dbReference type="STRING" id="1155689.SAMN05444278_105190"/>
<gene>
    <name evidence="9" type="ORF">SAMN05444278_105190</name>
</gene>
<evidence type="ECO:0000256" key="5">
    <source>
        <dbReference type="ARBA" id="ARBA00023204"/>
    </source>
</evidence>
<dbReference type="AlphaFoldDB" id="A0A1M4WBQ1"/>
<reference evidence="9 10" key="1">
    <citation type="submission" date="2016-11" db="EMBL/GenBank/DDBJ databases">
        <authorList>
            <person name="Jaros S."/>
            <person name="Januszkiewicz K."/>
            <person name="Wedrychowicz H."/>
        </authorList>
    </citation>
    <scope>NUCLEOTIDE SEQUENCE [LARGE SCALE GENOMIC DNA]</scope>
    <source>
        <strain evidence="9 10">DSM 25661</strain>
    </source>
</reference>
<dbReference type="SUPFAM" id="SSF51306">
    <property type="entry name" value="LexA/Signal peptidase"/>
    <property type="match status" value="1"/>
</dbReference>
<proteinExistence type="inferred from homology"/>
<evidence type="ECO:0000259" key="8">
    <source>
        <dbReference type="Pfam" id="PF00717"/>
    </source>
</evidence>
<dbReference type="CDD" id="cd06529">
    <property type="entry name" value="S24_LexA-like"/>
    <property type="match status" value="1"/>
</dbReference>
<dbReference type="NCBIfam" id="NF007621">
    <property type="entry name" value="PRK10276.1"/>
    <property type="match status" value="1"/>
</dbReference>
<keyword evidence="2" id="KW-0227">DNA damage</keyword>
<dbReference type="Pfam" id="PF00717">
    <property type="entry name" value="Peptidase_S24"/>
    <property type="match status" value="1"/>
</dbReference>
<evidence type="ECO:0000256" key="1">
    <source>
        <dbReference type="ARBA" id="ARBA00007484"/>
    </source>
</evidence>
<dbReference type="PRINTS" id="PR00726">
    <property type="entry name" value="LEXASERPTASE"/>
</dbReference>
<dbReference type="PANTHER" id="PTHR33516">
    <property type="entry name" value="LEXA REPRESSOR"/>
    <property type="match status" value="1"/>
</dbReference>
<dbReference type="RefSeq" id="WP_073193114.1">
    <property type="nucleotide sequence ID" value="NZ_FQTW01000005.1"/>
</dbReference>
<sequence length="150" mass="16706">MPHTVITDIKKIDATSRLQLPITENGISAGFPSPADDFIDLSIDLNKTFIQHPNATFFGRVSGDSMINAGLSDGDYLIIDRSLEPKHKQIAVCLINGDFTVKRLHILKENVYLVPENEAYQPIEVTPEDDFNIWGVVTTVIKPLQVSCLR</sequence>
<dbReference type="InterPro" id="IPR039418">
    <property type="entry name" value="LexA-like"/>
</dbReference>
<dbReference type="InterPro" id="IPR015927">
    <property type="entry name" value="Peptidase_S24_S26A/B/C"/>
</dbReference>
<evidence type="ECO:0000256" key="6">
    <source>
        <dbReference type="ARBA" id="ARBA00023236"/>
    </source>
</evidence>
<dbReference type="PANTHER" id="PTHR33516:SF2">
    <property type="entry name" value="LEXA REPRESSOR-RELATED"/>
    <property type="match status" value="1"/>
</dbReference>
<dbReference type="GO" id="GO:0003677">
    <property type="term" value="F:DNA binding"/>
    <property type="evidence" value="ECO:0007669"/>
    <property type="project" value="InterPro"/>
</dbReference>
<keyword evidence="6" id="KW-0742">SOS response</keyword>
<dbReference type="GO" id="GO:0006281">
    <property type="term" value="P:DNA repair"/>
    <property type="evidence" value="ECO:0007669"/>
    <property type="project" value="UniProtKB-KW"/>
</dbReference>
<dbReference type="GO" id="GO:0006355">
    <property type="term" value="P:regulation of DNA-templated transcription"/>
    <property type="evidence" value="ECO:0007669"/>
    <property type="project" value="InterPro"/>
</dbReference>
<keyword evidence="3 7" id="KW-0378">Hydrolase</keyword>
<organism evidence="9 10">
    <name type="scientific">Psychroflexus salarius</name>
    <dbReference type="NCBI Taxonomy" id="1155689"/>
    <lineage>
        <taxon>Bacteria</taxon>
        <taxon>Pseudomonadati</taxon>
        <taxon>Bacteroidota</taxon>
        <taxon>Flavobacteriia</taxon>
        <taxon>Flavobacteriales</taxon>
        <taxon>Flavobacteriaceae</taxon>
        <taxon>Psychroflexus</taxon>
    </lineage>
</organism>
<dbReference type="InterPro" id="IPR050077">
    <property type="entry name" value="LexA_repressor"/>
</dbReference>
<dbReference type="GO" id="GO:0009432">
    <property type="term" value="P:SOS response"/>
    <property type="evidence" value="ECO:0007669"/>
    <property type="project" value="UniProtKB-KW"/>
</dbReference>
<dbReference type="EMBL" id="FQTW01000005">
    <property type="protein sequence ID" value="SHE78698.1"/>
    <property type="molecule type" value="Genomic_DNA"/>
</dbReference>
<keyword evidence="5" id="KW-0234">DNA repair</keyword>
<feature type="domain" description="Peptidase S24/S26A/S26B/S26C" evidence="8">
    <location>
        <begin position="26"/>
        <end position="137"/>
    </location>
</feature>